<sequence length="139" mass="14578">MIRSLSLHLLLGALSEEKAEDEVDVEVKVGDVQDHIKGDGPAQAPPNIIATLVLQDTLACMLGLLEGMAHAGTFNVTSNAPHTRVGGQTPDPMVAPDSQNPKIQLAAVVALRLDSIELTGIASHLANMPSMNKVVNATK</sequence>
<organism evidence="2 3">
    <name type="scientific">Solanum commersonii</name>
    <name type="common">Commerson's wild potato</name>
    <name type="synonym">Commerson's nightshade</name>
    <dbReference type="NCBI Taxonomy" id="4109"/>
    <lineage>
        <taxon>Eukaryota</taxon>
        <taxon>Viridiplantae</taxon>
        <taxon>Streptophyta</taxon>
        <taxon>Embryophyta</taxon>
        <taxon>Tracheophyta</taxon>
        <taxon>Spermatophyta</taxon>
        <taxon>Magnoliopsida</taxon>
        <taxon>eudicotyledons</taxon>
        <taxon>Gunneridae</taxon>
        <taxon>Pentapetalae</taxon>
        <taxon>asterids</taxon>
        <taxon>lamiids</taxon>
        <taxon>Solanales</taxon>
        <taxon>Solanaceae</taxon>
        <taxon>Solanoideae</taxon>
        <taxon>Solaneae</taxon>
        <taxon>Solanum</taxon>
    </lineage>
</organism>
<proteinExistence type="predicted"/>
<gene>
    <name evidence="2" type="ORF">H5410_031083</name>
</gene>
<evidence type="ECO:0000313" key="3">
    <source>
        <dbReference type="Proteomes" id="UP000824120"/>
    </source>
</evidence>
<dbReference type="EMBL" id="JACXVP010000006">
    <property type="protein sequence ID" value="KAG5599713.1"/>
    <property type="molecule type" value="Genomic_DNA"/>
</dbReference>
<protein>
    <submittedName>
        <fullName evidence="2">Uncharacterized protein</fullName>
    </submittedName>
</protein>
<name>A0A9J5YHG6_SOLCO</name>
<dbReference type="AlphaFoldDB" id="A0A9J5YHG6"/>
<keyword evidence="1" id="KW-0732">Signal</keyword>
<feature type="chain" id="PRO_5039896179" evidence="1">
    <location>
        <begin position="16"/>
        <end position="139"/>
    </location>
</feature>
<reference evidence="2 3" key="1">
    <citation type="submission" date="2020-09" db="EMBL/GenBank/DDBJ databases">
        <title>De no assembly of potato wild relative species, Solanum commersonii.</title>
        <authorList>
            <person name="Cho K."/>
        </authorList>
    </citation>
    <scope>NUCLEOTIDE SEQUENCE [LARGE SCALE GENOMIC DNA]</scope>
    <source>
        <strain evidence="2">LZ3.2</strain>
        <tissue evidence="2">Leaf</tissue>
    </source>
</reference>
<comment type="caution">
    <text evidence="2">The sequence shown here is derived from an EMBL/GenBank/DDBJ whole genome shotgun (WGS) entry which is preliminary data.</text>
</comment>
<feature type="signal peptide" evidence="1">
    <location>
        <begin position="1"/>
        <end position="15"/>
    </location>
</feature>
<keyword evidence="3" id="KW-1185">Reference proteome</keyword>
<evidence type="ECO:0000256" key="1">
    <source>
        <dbReference type="SAM" id="SignalP"/>
    </source>
</evidence>
<evidence type="ECO:0000313" key="2">
    <source>
        <dbReference type="EMBL" id="KAG5599713.1"/>
    </source>
</evidence>
<dbReference type="Proteomes" id="UP000824120">
    <property type="component" value="Chromosome 6"/>
</dbReference>
<accession>A0A9J5YHG6</accession>